<protein>
    <submittedName>
        <fullName evidence="1">GNAT family N-acetyltransferase</fullName>
    </submittedName>
</protein>
<organism evidence="1 2">
    <name type="scientific">Candidatus Barnesiella excrementipullorum</name>
    <dbReference type="NCBI Taxonomy" id="2838479"/>
    <lineage>
        <taxon>Bacteria</taxon>
        <taxon>Pseudomonadati</taxon>
        <taxon>Bacteroidota</taxon>
        <taxon>Bacteroidia</taxon>
        <taxon>Bacteroidales</taxon>
        <taxon>Barnesiellaceae</taxon>
        <taxon>Barnesiella</taxon>
    </lineage>
</organism>
<accession>A0A9D1VRI7</accession>
<reference evidence="1" key="1">
    <citation type="journal article" date="2021" name="PeerJ">
        <title>Extensive microbial diversity within the chicken gut microbiome revealed by metagenomics and culture.</title>
        <authorList>
            <person name="Gilroy R."/>
            <person name="Ravi A."/>
            <person name="Getino M."/>
            <person name="Pursley I."/>
            <person name="Horton D.L."/>
            <person name="Alikhan N.F."/>
            <person name="Baker D."/>
            <person name="Gharbi K."/>
            <person name="Hall N."/>
            <person name="Watson M."/>
            <person name="Adriaenssens E.M."/>
            <person name="Foster-Nyarko E."/>
            <person name="Jarju S."/>
            <person name="Secka A."/>
            <person name="Antonio M."/>
            <person name="Oren A."/>
            <person name="Chaudhuri R.R."/>
            <person name="La Ragione R."/>
            <person name="Hildebrand F."/>
            <person name="Pallen M.J."/>
        </authorList>
    </citation>
    <scope>NUCLEOTIDE SEQUENCE</scope>
    <source>
        <strain evidence="1">ChiHjej12B11-16260</strain>
    </source>
</reference>
<dbReference type="AlphaFoldDB" id="A0A9D1VRI7"/>
<evidence type="ECO:0000313" key="1">
    <source>
        <dbReference type="EMBL" id="HIX45689.1"/>
    </source>
</evidence>
<dbReference type="Gene3D" id="3.40.630.30">
    <property type="match status" value="1"/>
</dbReference>
<sequence>MITIQSSDLRHIDAIMAIYERAREFMRSQGNPSQWREGYPPRDQIVAEIAAGCHFSCFCDGNLVGVFSFIKGEDPAYAYIKEGAWPNDEPYGTIHRLASAGVMPGVASACIAWCAARCKQLRADTHRDNLVMQHILQRHGFVRCGIIYVQNGSERIAYQRVGCL</sequence>
<comment type="caution">
    <text evidence="1">The sequence shown here is derived from an EMBL/GenBank/DDBJ whole genome shotgun (WGS) entry which is preliminary data.</text>
</comment>
<dbReference type="SUPFAM" id="SSF55729">
    <property type="entry name" value="Acyl-CoA N-acyltransferases (Nat)"/>
    <property type="match status" value="1"/>
</dbReference>
<reference evidence="1" key="2">
    <citation type="submission" date="2021-04" db="EMBL/GenBank/DDBJ databases">
        <authorList>
            <person name="Gilroy R."/>
        </authorList>
    </citation>
    <scope>NUCLEOTIDE SEQUENCE</scope>
    <source>
        <strain evidence="1">ChiHjej12B11-16260</strain>
    </source>
</reference>
<dbReference type="Proteomes" id="UP000824246">
    <property type="component" value="Unassembled WGS sequence"/>
</dbReference>
<name>A0A9D1VRI7_9BACT</name>
<evidence type="ECO:0000313" key="2">
    <source>
        <dbReference type="Proteomes" id="UP000824246"/>
    </source>
</evidence>
<dbReference type="InterPro" id="IPR016181">
    <property type="entry name" value="Acyl_CoA_acyltransferase"/>
</dbReference>
<dbReference type="EMBL" id="DXFB01000149">
    <property type="protein sequence ID" value="HIX45689.1"/>
    <property type="molecule type" value="Genomic_DNA"/>
</dbReference>
<gene>
    <name evidence="1" type="ORF">H9982_05670</name>
</gene>
<proteinExistence type="predicted"/>